<dbReference type="Gene3D" id="3.40.1260.10">
    <property type="entry name" value="DsrEFH-like"/>
    <property type="match status" value="1"/>
</dbReference>
<sequence>MSRWLCRHNPLVLALLLSFNAVVVQAQTPPPYLADIRLHTAVELSQLLQRADVLYSQGQLADDAAAPITFILHGEEGRAFLQNNYQQHHMLVDLAAKLTALNIVQIRVCKTWLGSQGLMPEQLVPFVGTVENGPRAVSEFKQQPYRFF</sequence>
<gene>
    <name evidence="2" type="ORF">SIN8267_02936</name>
</gene>
<dbReference type="EMBL" id="CAKLPX010000004">
    <property type="protein sequence ID" value="CAH0992799.1"/>
    <property type="molecule type" value="Genomic_DNA"/>
</dbReference>
<evidence type="ECO:0000313" key="3">
    <source>
        <dbReference type="Proteomes" id="UP000838100"/>
    </source>
</evidence>
<feature type="chain" id="PRO_5045198277" description="Acyl-CoA transferase" evidence="1">
    <location>
        <begin position="27"/>
        <end position="148"/>
    </location>
</feature>
<reference evidence="2" key="1">
    <citation type="submission" date="2021-12" db="EMBL/GenBank/DDBJ databases">
        <authorList>
            <person name="Rodrigo-Torres L."/>
            <person name="Arahal R. D."/>
            <person name="Lucena T."/>
        </authorList>
    </citation>
    <scope>NUCLEOTIDE SEQUENCE</scope>
    <source>
        <strain evidence="2">CECT 8267</strain>
    </source>
</reference>
<comment type="caution">
    <text evidence="2">The sequence shown here is derived from an EMBL/GenBank/DDBJ whole genome shotgun (WGS) entry which is preliminary data.</text>
</comment>
<evidence type="ECO:0000256" key="1">
    <source>
        <dbReference type="SAM" id="SignalP"/>
    </source>
</evidence>
<proteinExistence type="predicted"/>
<feature type="signal peptide" evidence="1">
    <location>
        <begin position="1"/>
        <end position="26"/>
    </location>
</feature>
<name>A0ABN8ENF0_9GAMM</name>
<dbReference type="InterPro" id="IPR027396">
    <property type="entry name" value="DsrEFH-like"/>
</dbReference>
<protein>
    <recommendedName>
        <fullName evidence="4">Acyl-CoA transferase</fullName>
    </recommendedName>
</protein>
<accession>A0ABN8ENF0</accession>
<keyword evidence="1" id="KW-0732">Signal</keyword>
<organism evidence="2 3">
    <name type="scientific">Sinobacterium norvegicum</name>
    <dbReference type="NCBI Taxonomy" id="1641715"/>
    <lineage>
        <taxon>Bacteria</taxon>
        <taxon>Pseudomonadati</taxon>
        <taxon>Pseudomonadota</taxon>
        <taxon>Gammaproteobacteria</taxon>
        <taxon>Cellvibrionales</taxon>
        <taxon>Spongiibacteraceae</taxon>
        <taxon>Sinobacterium</taxon>
    </lineage>
</organism>
<dbReference type="SUPFAM" id="SSF75169">
    <property type="entry name" value="DsrEFH-like"/>
    <property type="match status" value="1"/>
</dbReference>
<dbReference type="RefSeq" id="WP_237445487.1">
    <property type="nucleotide sequence ID" value="NZ_CAKLPX010000004.1"/>
</dbReference>
<evidence type="ECO:0000313" key="2">
    <source>
        <dbReference type="EMBL" id="CAH0992799.1"/>
    </source>
</evidence>
<evidence type="ECO:0008006" key="4">
    <source>
        <dbReference type="Google" id="ProtNLM"/>
    </source>
</evidence>
<dbReference type="Proteomes" id="UP000838100">
    <property type="component" value="Unassembled WGS sequence"/>
</dbReference>
<keyword evidence="3" id="KW-1185">Reference proteome</keyword>